<dbReference type="GO" id="GO:0002949">
    <property type="term" value="P:tRNA threonylcarbamoyladenosine modification"/>
    <property type="evidence" value="ECO:0007669"/>
    <property type="project" value="InterPro"/>
</dbReference>
<evidence type="ECO:0000313" key="3">
    <source>
        <dbReference type="EMBL" id="NYS24999.1"/>
    </source>
</evidence>
<feature type="domain" description="Gcp-like" evidence="2">
    <location>
        <begin position="30"/>
        <end position="98"/>
    </location>
</feature>
<dbReference type="AlphaFoldDB" id="A0A7Z0HZ75"/>
<feature type="region of interest" description="Disordered" evidence="1">
    <location>
        <begin position="201"/>
        <end position="222"/>
    </location>
</feature>
<name>A0A7Z0HZ75_9RHOB</name>
<sequence>MLAFDTSGPWCSAALCLDGAIRHRHHIDMARGQAEALMPMLGAVLAADGAGWSDLGAIAVGVGPGNFTGIRISVAAARGLALGLTCPAIGVSLFEVLGDTVAPADGGAKLCSIQAPRGLAYVQLLRDGAPEGPPQLIDPSAPPPGLALTGAMQVIGHRAEEVARPFGLRWIDAAPADIAARIALVAARRLHSGARQAERPAPLYVRPADAAPPREAPVPILP</sequence>
<dbReference type="InterPro" id="IPR022496">
    <property type="entry name" value="T6A_TsaB"/>
</dbReference>
<keyword evidence="3" id="KW-0808">Transferase</keyword>
<dbReference type="Gene3D" id="3.30.420.40">
    <property type="match status" value="2"/>
</dbReference>
<dbReference type="InterPro" id="IPR000905">
    <property type="entry name" value="Gcp-like_dom"/>
</dbReference>
<dbReference type="Pfam" id="PF00814">
    <property type="entry name" value="TsaD"/>
    <property type="match status" value="1"/>
</dbReference>
<dbReference type="InterPro" id="IPR043129">
    <property type="entry name" value="ATPase_NBD"/>
</dbReference>
<protein>
    <submittedName>
        <fullName evidence="3">tRNA (Adenosine(37)-N6)-threonylcarbamoyltransferase complex dimerization subunit type 1 TsaB</fullName>
    </submittedName>
</protein>
<dbReference type="EMBL" id="JACBXS010000013">
    <property type="protein sequence ID" value="NYS24999.1"/>
    <property type="molecule type" value="Genomic_DNA"/>
</dbReference>
<dbReference type="GO" id="GO:0016740">
    <property type="term" value="F:transferase activity"/>
    <property type="evidence" value="ECO:0007669"/>
    <property type="project" value="UniProtKB-KW"/>
</dbReference>
<comment type="caution">
    <text evidence="3">The sequence shown here is derived from an EMBL/GenBank/DDBJ whole genome shotgun (WGS) entry which is preliminary data.</text>
</comment>
<dbReference type="RefSeq" id="WP_179905696.1">
    <property type="nucleotide sequence ID" value="NZ_JACBXS010000013.1"/>
</dbReference>
<accession>A0A7Z0HZ75</accession>
<gene>
    <name evidence="3" type="primary">tsaB</name>
    <name evidence="3" type="ORF">HUK65_08330</name>
</gene>
<dbReference type="NCBIfam" id="TIGR03725">
    <property type="entry name" value="T6A_YeaZ"/>
    <property type="match status" value="1"/>
</dbReference>
<evidence type="ECO:0000313" key="4">
    <source>
        <dbReference type="Proteomes" id="UP000529417"/>
    </source>
</evidence>
<proteinExistence type="predicted"/>
<organism evidence="3 4">
    <name type="scientific">Rhabdonatronobacter sediminivivens</name>
    <dbReference type="NCBI Taxonomy" id="2743469"/>
    <lineage>
        <taxon>Bacteria</taxon>
        <taxon>Pseudomonadati</taxon>
        <taxon>Pseudomonadota</taxon>
        <taxon>Alphaproteobacteria</taxon>
        <taxon>Rhodobacterales</taxon>
        <taxon>Paracoccaceae</taxon>
        <taxon>Rhabdonatronobacter</taxon>
    </lineage>
</organism>
<evidence type="ECO:0000256" key="1">
    <source>
        <dbReference type="SAM" id="MobiDB-lite"/>
    </source>
</evidence>
<dbReference type="SUPFAM" id="SSF53067">
    <property type="entry name" value="Actin-like ATPase domain"/>
    <property type="match status" value="1"/>
</dbReference>
<evidence type="ECO:0000259" key="2">
    <source>
        <dbReference type="Pfam" id="PF00814"/>
    </source>
</evidence>
<reference evidence="3 4" key="1">
    <citation type="journal article" date="2000" name="Arch. Microbiol.">
        <title>Rhodobaca bogoriensis gen. nov. and sp. nov., an alkaliphilic purple nonsulfur bacterium from African Rift Valley soda lakes.</title>
        <authorList>
            <person name="Milford A.D."/>
            <person name="Achenbach L.A."/>
            <person name="Jung D.O."/>
            <person name="Madigan M.T."/>
        </authorList>
    </citation>
    <scope>NUCLEOTIDE SEQUENCE [LARGE SCALE GENOMIC DNA]</scope>
    <source>
        <strain evidence="3 4">2376</strain>
    </source>
</reference>
<keyword evidence="4" id="KW-1185">Reference proteome</keyword>
<dbReference type="Proteomes" id="UP000529417">
    <property type="component" value="Unassembled WGS sequence"/>
</dbReference>